<accession>A0ABQ9EBK5</accession>
<dbReference type="Proteomes" id="UP001217089">
    <property type="component" value="Unassembled WGS sequence"/>
</dbReference>
<evidence type="ECO:0000313" key="2">
    <source>
        <dbReference type="Proteomes" id="UP001217089"/>
    </source>
</evidence>
<gene>
    <name evidence="1" type="ORF">KUTeg_019115</name>
</gene>
<organism evidence="1 2">
    <name type="scientific">Tegillarca granosa</name>
    <name type="common">Malaysian cockle</name>
    <name type="synonym">Anadara granosa</name>
    <dbReference type="NCBI Taxonomy" id="220873"/>
    <lineage>
        <taxon>Eukaryota</taxon>
        <taxon>Metazoa</taxon>
        <taxon>Spiralia</taxon>
        <taxon>Lophotrochozoa</taxon>
        <taxon>Mollusca</taxon>
        <taxon>Bivalvia</taxon>
        <taxon>Autobranchia</taxon>
        <taxon>Pteriomorphia</taxon>
        <taxon>Arcoida</taxon>
        <taxon>Arcoidea</taxon>
        <taxon>Arcidae</taxon>
        <taxon>Tegillarca</taxon>
    </lineage>
</organism>
<feature type="non-terminal residue" evidence="1">
    <location>
        <position position="1"/>
    </location>
</feature>
<reference evidence="1 2" key="1">
    <citation type="submission" date="2022-12" db="EMBL/GenBank/DDBJ databases">
        <title>Chromosome-level genome of Tegillarca granosa.</title>
        <authorList>
            <person name="Kim J."/>
        </authorList>
    </citation>
    <scope>NUCLEOTIDE SEQUENCE [LARGE SCALE GENOMIC DNA]</scope>
    <source>
        <strain evidence="1">Teg-2019</strain>
        <tissue evidence="1">Adductor muscle</tissue>
    </source>
</reference>
<name>A0ABQ9EBK5_TEGGR</name>
<dbReference type="EMBL" id="JARBDR010000917">
    <property type="protein sequence ID" value="KAJ8302719.1"/>
    <property type="molecule type" value="Genomic_DNA"/>
</dbReference>
<protein>
    <submittedName>
        <fullName evidence="1">Uncharacterized protein</fullName>
    </submittedName>
</protein>
<sequence>LTRCSSISQYEGFAVQDTPYHCDHYRSLSSTFMNEHGELFEADISVADDDKTASIRVKLSEDKTVTINVKDHQGDELKTLQNNACLFKCYWTDQTNGVSCFEMFRPNKVDIPKKLKDACKHNQIIGLTLTSCNPAEDTIQVKQKVEIKTCKRCYYVTQKEKKVTNECCQYGTLGYRKICKLHCRKVKYITKKKQVCKETLSAFC</sequence>
<comment type="caution">
    <text evidence="1">The sequence shown here is derived from an EMBL/GenBank/DDBJ whole genome shotgun (WGS) entry which is preliminary data.</text>
</comment>
<keyword evidence="2" id="KW-1185">Reference proteome</keyword>
<proteinExistence type="predicted"/>
<evidence type="ECO:0000313" key="1">
    <source>
        <dbReference type="EMBL" id="KAJ8302719.1"/>
    </source>
</evidence>